<evidence type="ECO:0000256" key="1">
    <source>
        <dbReference type="SAM" id="MobiDB-lite"/>
    </source>
</evidence>
<dbReference type="Pfam" id="PF04139">
    <property type="entry name" value="Rad9"/>
    <property type="match status" value="1"/>
</dbReference>
<name>A0A9P7V525_9ASCO</name>
<keyword evidence="3" id="KW-1185">Reference proteome</keyword>
<dbReference type="GO" id="GO:0031573">
    <property type="term" value="P:mitotic intra-S DNA damage checkpoint signaling"/>
    <property type="evidence" value="ECO:0007669"/>
    <property type="project" value="TreeGrafter"/>
</dbReference>
<gene>
    <name evidence="2" type="ORF">KQ657_003614</name>
</gene>
<dbReference type="Gene3D" id="3.70.10.10">
    <property type="match status" value="1"/>
</dbReference>
<dbReference type="OrthoDB" id="3992718at2759"/>
<dbReference type="GO" id="GO:0030896">
    <property type="term" value="C:checkpoint clamp complex"/>
    <property type="evidence" value="ECO:0007669"/>
    <property type="project" value="InterPro"/>
</dbReference>
<feature type="region of interest" description="Disordered" evidence="1">
    <location>
        <begin position="357"/>
        <end position="433"/>
    </location>
</feature>
<dbReference type="Proteomes" id="UP000790833">
    <property type="component" value="Unassembled WGS sequence"/>
</dbReference>
<evidence type="ECO:0000313" key="3">
    <source>
        <dbReference type="Proteomes" id="UP000790833"/>
    </source>
</evidence>
<dbReference type="AlphaFoldDB" id="A0A9P7V525"/>
<dbReference type="RefSeq" id="XP_043046831.1">
    <property type="nucleotide sequence ID" value="XM_043194317.1"/>
</dbReference>
<reference evidence="2" key="1">
    <citation type="submission" date="2021-03" db="EMBL/GenBank/DDBJ databases">
        <authorList>
            <person name="Palmer J.M."/>
        </authorList>
    </citation>
    <scope>NUCLEOTIDE SEQUENCE</scope>
    <source>
        <strain evidence="2">ARV_011</strain>
    </source>
</reference>
<dbReference type="PANTHER" id="PTHR15237">
    <property type="entry name" value="DNA REPAIR PROTEIN RAD9"/>
    <property type="match status" value="1"/>
</dbReference>
<accession>A0A9P7V525</accession>
<feature type="compositionally biased region" description="Basic and acidic residues" evidence="1">
    <location>
        <begin position="407"/>
        <end position="417"/>
    </location>
</feature>
<dbReference type="InterPro" id="IPR007268">
    <property type="entry name" value="Rad9/Ddc1"/>
</dbReference>
<organism evidence="2 3">
    <name type="scientific">Scheffersomyces spartinae</name>
    <dbReference type="NCBI Taxonomy" id="45513"/>
    <lineage>
        <taxon>Eukaryota</taxon>
        <taxon>Fungi</taxon>
        <taxon>Dikarya</taxon>
        <taxon>Ascomycota</taxon>
        <taxon>Saccharomycotina</taxon>
        <taxon>Pichiomycetes</taxon>
        <taxon>Debaryomycetaceae</taxon>
        <taxon>Scheffersomyces</taxon>
    </lineage>
</organism>
<sequence length="433" mass="49383">MSITSEWLTLEAVNASRTGYGRIKFSKSFFHTFEVDLEEESTIEGYDEDAYHVLLKSKHLLTLFRNPDSWEYVCLRTNMSTTAQPAARFKLLVEIKTSNLIVKKYQTSYNPTVATHVDVGKVYNSDLEKRRKNSQGMFIIHCLVMELKTLKSFLDTTASGAEDFRLNVKPDKIQITAYIKHITRDKEYLKQPMSVSLDIPLTELVQTNLLDYNLMVNFLFRLKELKTFSHLINSLNTLDADYDDSLFKILFRNPGEPILFQATHKESIWVQFVYLTTFDKESDLEAKELGYLPTSAPLSPLLCDLQPFTLASSRSLNEVLHLTTNKPKSNATFNGLKRTHKIQKTSDHRMCVGGGGGGLFSHSNEMENESDVDRITHERQTTPDWGGGYESIPSTESNLNIPPPSSMDHEVNLHSEEEYGPTQNTKRPKSIFD</sequence>
<dbReference type="GeneID" id="66116988"/>
<dbReference type="GO" id="GO:0006281">
    <property type="term" value="P:DNA repair"/>
    <property type="evidence" value="ECO:0007669"/>
    <property type="project" value="TreeGrafter"/>
</dbReference>
<dbReference type="GO" id="GO:0071479">
    <property type="term" value="P:cellular response to ionizing radiation"/>
    <property type="evidence" value="ECO:0007669"/>
    <property type="project" value="TreeGrafter"/>
</dbReference>
<comment type="caution">
    <text evidence="2">The sequence shown here is derived from an EMBL/GenBank/DDBJ whole genome shotgun (WGS) entry which is preliminary data.</text>
</comment>
<feature type="compositionally biased region" description="Basic and acidic residues" evidence="1">
    <location>
        <begin position="371"/>
        <end position="381"/>
    </location>
</feature>
<dbReference type="EMBL" id="JAHMUF010000037">
    <property type="protein sequence ID" value="KAG7191276.1"/>
    <property type="molecule type" value="Genomic_DNA"/>
</dbReference>
<protein>
    <submittedName>
        <fullName evidence="2">Uncharacterized protein</fullName>
    </submittedName>
</protein>
<proteinExistence type="predicted"/>
<dbReference type="PANTHER" id="PTHR15237:SF0">
    <property type="entry name" value="CELL CYCLE CHECKPOINT CONTROL PROTEIN"/>
    <property type="match status" value="1"/>
</dbReference>
<evidence type="ECO:0000313" key="2">
    <source>
        <dbReference type="EMBL" id="KAG7191276.1"/>
    </source>
</evidence>
<dbReference type="GO" id="GO:0000076">
    <property type="term" value="P:DNA replication checkpoint signaling"/>
    <property type="evidence" value="ECO:0007669"/>
    <property type="project" value="TreeGrafter"/>
</dbReference>